<dbReference type="Proteomes" id="UP000053699">
    <property type="component" value="Unassembled WGS sequence"/>
</dbReference>
<evidence type="ECO:0000313" key="3">
    <source>
        <dbReference type="Proteomes" id="UP000053699"/>
    </source>
</evidence>
<dbReference type="STRING" id="480418.GCA_000975265_00705"/>
<evidence type="ECO:0000256" key="1">
    <source>
        <dbReference type="SAM" id="MobiDB-lite"/>
    </source>
</evidence>
<feature type="compositionally biased region" description="Polar residues" evidence="1">
    <location>
        <begin position="251"/>
        <end position="260"/>
    </location>
</feature>
<organism evidence="2 3">
    <name type="scientific">Mycobacterium lepromatosis</name>
    <dbReference type="NCBI Taxonomy" id="480418"/>
    <lineage>
        <taxon>Bacteria</taxon>
        <taxon>Bacillati</taxon>
        <taxon>Actinomycetota</taxon>
        <taxon>Actinomycetes</taxon>
        <taxon>Mycobacteriales</taxon>
        <taxon>Mycobacteriaceae</taxon>
        <taxon>Mycobacterium</taxon>
    </lineage>
</organism>
<dbReference type="PATRIC" id="fig|480418.6.peg.2034"/>
<evidence type="ECO:0000313" key="2">
    <source>
        <dbReference type="EMBL" id="KJX75404.1"/>
    </source>
</evidence>
<keyword evidence="3" id="KW-1185">Reference proteome</keyword>
<name>A0A0F4ERH5_9MYCO</name>
<dbReference type="EMBL" id="JRPY01000039">
    <property type="protein sequence ID" value="KJX75404.1"/>
    <property type="molecule type" value="Genomic_DNA"/>
</dbReference>
<comment type="caution">
    <text evidence="2">The sequence shown here is derived from an EMBL/GenBank/DDBJ whole genome shotgun (WGS) entry which is preliminary data.</text>
</comment>
<dbReference type="AlphaFoldDB" id="A0A0F4ERH5"/>
<gene>
    <name evidence="2" type="ORF">MLPM_0954</name>
</gene>
<accession>A0A0F4ERH5</accession>
<protein>
    <submittedName>
        <fullName evidence="2">Uncharacterized protein</fullName>
    </submittedName>
</protein>
<reference evidence="2 3" key="1">
    <citation type="journal article" date="2015" name="Proc. Natl. Acad. Sci. U.S.A.">
        <title>Insight into the evolution and origin of leprosy bacilli from the genome sequence of Mycobacterium lepromatosis.</title>
        <authorList>
            <person name="Singh P."/>
            <person name="Benjak A."/>
            <person name="Schuenemann V.J."/>
            <person name="Herbig A."/>
            <person name="Avanzi C."/>
            <person name="Busso P."/>
            <person name="Nieselt K."/>
            <person name="Krause J."/>
            <person name="Vera-Cabrera L."/>
            <person name="Cole S.T."/>
        </authorList>
    </citation>
    <scope>NUCLEOTIDE SEQUENCE [LARGE SCALE GENOMIC DNA]</scope>
    <source>
        <strain evidence="2 3">Mx1-22A</strain>
    </source>
</reference>
<proteinExistence type="predicted"/>
<sequence length="294" mass="32479">MTELRVLQAVRLKRRVSSTDLAATLDDNLVEITKTIEQLTAAGLLVAGTTLRITPTGRARLNALLDAERKGIDATELATSYHAFHSFNLDFKALATEWQLKEGNLNTHDNPEYDAEILARLDTVHERVVPIIELAATQLPRLSAYLTKLHTALNKAKAGEVAWFTKPLIDSYHTVWFELHEELILAVDLTREEATRSSCAIASVTIHPTQLEELARCTGAHLHHMDADYEDIVGATNPASRPSTRQRRTSASKWLPQTQQDHGASSYALLESDGNDADQVLKAGNAFRVAAIEV</sequence>
<feature type="region of interest" description="Disordered" evidence="1">
    <location>
        <begin position="234"/>
        <end position="260"/>
    </location>
</feature>